<feature type="compositionally biased region" description="Low complexity" evidence="1">
    <location>
        <begin position="412"/>
        <end position="423"/>
    </location>
</feature>
<evidence type="ECO:0000313" key="3">
    <source>
        <dbReference type="Proteomes" id="UP000293342"/>
    </source>
</evidence>
<reference evidence="2 3" key="1">
    <citation type="submission" date="2019-02" db="EMBL/GenBank/DDBJ databases">
        <title>Kribbella capetownensis sp. nov. and Kribbella speibonae sp. nov., isolated from soil.</title>
        <authorList>
            <person name="Curtis S.M."/>
            <person name="Norton I."/>
            <person name="Everest G.J."/>
            <person name="Meyers P.R."/>
        </authorList>
    </citation>
    <scope>NUCLEOTIDE SEQUENCE [LARGE SCALE GENOMIC DNA]</scope>
    <source>
        <strain evidence="2 3">YM53</strain>
    </source>
</reference>
<accession>A0A4V2M7G5</accession>
<dbReference type="OrthoDB" id="883703at2"/>
<protein>
    <submittedName>
        <fullName evidence="2">Uncharacterized protein</fullName>
    </submittedName>
</protein>
<proteinExistence type="predicted"/>
<evidence type="ECO:0000313" key="2">
    <source>
        <dbReference type="EMBL" id="TCC47532.1"/>
    </source>
</evidence>
<comment type="caution">
    <text evidence="2">The sequence shown here is derived from an EMBL/GenBank/DDBJ whole genome shotgun (WGS) entry which is preliminary data.</text>
</comment>
<name>A0A4V2M7G5_9ACTN</name>
<gene>
    <name evidence="2" type="ORF">E0H75_22415</name>
</gene>
<evidence type="ECO:0000256" key="1">
    <source>
        <dbReference type="SAM" id="MobiDB-lite"/>
    </source>
</evidence>
<dbReference type="Proteomes" id="UP000293342">
    <property type="component" value="Unassembled WGS sequence"/>
</dbReference>
<organism evidence="2 3">
    <name type="scientific">Kribbella capetownensis</name>
    <dbReference type="NCBI Taxonomy" id="1572659"/>
    <lineage>
        <taxon>Bacteria</taxon>
        <taxon>Bacillati</taxon>
        <taxon>Actinomycetota</taxon>
        <taxon>Actinomycetes</taxon>
        <taxon>Propionibacteriales</taxon>
        <taxon>Kribbellaceae</taxon>
        <taxon>Kribbella</taxon>
    </lineage>
</organism>
<feature type="compositionally biased region" description="Low complexity" evidence="1">
    <location>
        <begin position="473"/>
        <end position="502"/>
    </location>
</feature>
<dbReference type="RefSeq" id="WP_131515602.1">
    <property type="nucleotide sequence ID" value="NZ_SJKD01000005.1"/>
</dbReference>
<feature type="compositionally biased region" description="Low complexity" evidence="1">
    <location>
        <begin position="445"/>
        <end position="458"/>
    </location>
</feature>
<feature type="compositionally biased region" description="Low complexity" evidence="1">
    <location>
        <begin position="367"/>
        <end position="376"/>
    </location>
</feature>
<dbReference type="AlphaFoldDB" id="A0A4V2M7G5"/>
<feature type="region of interest" description="Disordered" evidence="1">
    <location>
        <begin position="356"/>
        <end position="508"/>
    </location>
</feature>
<sequence>MTGEVFVQQLDPVHELELATRAIEVRDRAGAVPALRAMATSLAGLLPTATSEQVARLVDQSLPLWIRLQESSGPARVSTLLGLELDGLSAEDRELEVTRQLVRSAWDRFATLTDGPGGRNGVMAAYGYEGSFGSGEVYAEFGEGEQYGEYGEGEFGQTEYGQGEYGEFGQGEQYGESEQYGEFGEGEYNEFGEGEQYGEAEFDELQEAMPGELEQFEAELQELNGEYSSPLGEQQEMELAAQLLEIRDEAELEQFLGGLIKNVVKGVGGFLDSPTGKALGGILKNVAKKALPVVGGAIGSFVAPGIGTAIGSRLGSMATKLFEAELGELEGLSQDEAEFEVARRYVRFSAAATRNAALSPRHGQPQRTARAAAYGAARRHARGVARRYPSFARPGQWHGSQQQRRRRHHHPQQSGPYPYAAWPYPVPPFPPPYPAPQEEPPQQEPPSGASPNGAAPKPAGGPPPDAPPPDAPPDAGGQSEYGYYGSSSRQSSGGRWVRRGGQIVLYGA</sequence>
<feature type="compositionally biased region" description="Pro residues" evidence="1">
    <location>
        <begin position="459"/>
        <end position="472"/>
    </location>
</feature>
<dbReference type="EMBL" id="SJKD01000005">
    <property type="protein sequence ID" value="TCC47532.1"/>
    <property type="molecule type" value="Genomic_DNA"/>
</dbReference>
<feature type="compositionally biased region" description="Pro residues" evidence="1">
    <location>
        <begin position="424"/>
        <end position="444"/>
    </location>
</feature>
<keyword evidence="3" id="KW-1185">Reference proteome</keyword>